<protein>
    <recommendedName>
        <fullName evidence="3">DUF3293 domain-containing protein</fullName>
    </recommendedName>
</protein>
<dbReference type="EMBL" id="JBHEZY010000018">
    <property type="protein sequence ID" value="MFC1435326.1"/>
    <property type="molecule type" value="Genomic_DNA"/>
</dbReference>
<proteinExistence type="predicted"/>
<dbReference type="Proteomes" id="UP001592530">
    <property type="component" value="Unassembled WGS sequence"/>
</dbReference>
<accession>A0ABV6XAP8</accession>
<evidence type="ECO:0008006" key="3">
    <source>
        <dbReference type="Google" id="ProtNLM"/>
    </source>
</evidence>
<reference evidence="1 2" key="1">
    <citation type="submission" date="2024-09" db="EMBL/GenBank/DDBJ databases">
        <authorList>
            <person name="Lee S.D."/>
        </authorList>
    </citation>
    <scope>NUCLEOTIDE SEQUENCE [LARGE SCALE GENOMIC DNA]</scope>
    <source>
        <strain evidence="1 2">N1-3</strain>
    </source>
</reference>
<organism evidence="1 2">
    <name type="scientific">Streptacidiphilus alkalitolerans</name>
    <dbReference type="NCBI Taxonomy" id="3342712"/>
    <lineage>
        <taxon>Bacteria</taxon>
        <taxon>Bacillati</taxon>
        <taxon>Actinomycetota</taxon>
        <taxon>Actinomycetes</taxon>
        <taxon>Kitasatosporales</taxon>
        <taxon>Streptomycetaceae</taxon>
        <taxon>Streptacidiphilus</taxon>
    </lineage>
</organism>
<sequence length="399" mass="43030">MESAQNPLPQPGERLAAALAHFFTEWPMGDDKSALTTIAITDPGRPTGTLEIRAEEADALTALVVSEDTSYHNAHPDVDGPCGHCGGTGEPAGTRPAGELQHRLPTSGPGYAWRLQETVTTDGSDYALATVRYLVPCTVRSIIEAARKAVGSCPQLHDGAALIGLETGAISAAYTGGDCAGLPLYWDARATTLIYADGSRFPADLGDSEYDRLLTALSSSAPAQSGSHFLRVPLVREPTGEPVLVTVEATVHGPYLGLPTAPTQGPCSTYLFTRQTVCQIIDDLEADTRELTAVWEGDAVRFTWTAAHNGDSGTLLVLPDAHQRYPIGDGMWGWERWGSQLFATERQYAFVLGCTTYDSDIPDPSEPIGRNDFLRSRFEDDYLRGRAEARRLTVHHSES</sequence>
<dbReference type="RefSeq" id="WP_380558279.1">
    <property type="nucleotide sequence ID" value="NZ_JBHEZY010000018.1"/>
</dbReference>
<evidence type="ECO:0000313" key="1">
    <source>
        <dbReference type="EMBL" id="MFC1435326.1"/>
    </source>
</evidence>
<gene>
    <name evidence="1" type="ORF">ACEZDB_32270</name>
</gene>
<evidence type="ECO:0000313" key="2">
    <source>
        <dbReference type="Proteomes" id="UP001592530"/>
    </source>
</evidence>
<comment type="caution">
    <text evidence="1">The sequence shown here is derived from an EMBL/GenBank/DDBJ whole genome shotgun (WGS) entry which is preliminary data.</text>
</comment>
<name>A0ABV6XAP8_9ACTN</name>